<gene>
    <name evidence="6" type="ORF">J5A65_02790</name>
</gene>
<organism evidence="6 7">
    <name type="scientific">Arachnia rubra</name>
    <dbReference type="NCBI Taxonomy" id="1547448"/>
    <lineage>
        <taxon>Bacteria</taxon>
        <taxon>Bacillati</taxon>
        <taxon>Actinomycetota</taxon>
        <taxon>Actinomycetes</taxon>
        <taxon>Propionibacteriales</taxon>
        <taxon>Propionibacteriaceae</taxon>
        <taxon>Arachnia</taxon>
    </lineage>
</organism>
<dbReference type="Proteomes" id="UP000678513">
    <property type="component" value="Chromosome"/>
</dbReference>
<evidence type="ECO:0000256" key="4">
    <source>
        <dbReference type="ARBA" id="ARBA00023163"/>
    </source>
</evidence>
<evidence type="ECO:0000313" key="7">
    <source>
        <dbReference type="Proteomes" id="UP000678513"/>
    </source>
</evidence>
<dbReference type="InterPro" id="IPR000847">
    <property type="entry name" value="LysR_HTH_N"/>
</dbReference>
<dbReference type="InterPro" id="IPR036388">
    <property type="entry name" value="WH-like_DNA-bd_sf"/>
</dbReference>
<feature type="domain" description="HTH lysR-type" evidence="5">
    <location>
        <begin position="1"/>
        <end position="58"/>
    </location>
</feature>
<dbReference type="RefSeq" id="WP_212325054.1">
    <property type="nucleotide sequence ID" value="NZ_AP024463.1"/>
</dbReference>
<keyword evidence="7" id="KW-1185">Reference proteome</keyword>
<dbReference type="Pfam" id="PF03466">
    <property type="entry name" value="LysR_substrate"/>
    <property type="match status" value="1"/>
</dbReference>
<reference evidence="6 7" key="1">
    <citation type="submission" date="2021-03" db="EMBL/GenBank/DDBJ databases">
        <title>Human Oral Microbial Genomes.</title>
        <authorList>
            <person name="Johnston C.D."/>
            <person name="Chen T."/>
            <person name="Dewhirst F.E."/>
        </authorList>
    </citation>
    <scope>NUCLEOTIDE SEQUENCE [LARGE SCALE GENOMIC DNA]</scope>
    <source>
        <strain evidence="6 7">DSMZ 100122</strain>
    </source>
</reference>
<name>A0ABX7Y744_9ACTN</name>
<sequence length="301" mass="32343">MDTNVLRWFQLVADGATVTEVSELEWTSQPGVSRALTRLSDEVGAPLLRREGRTLRLTHAGATFKHHVDAMLHQLDDGLAAVAQLMDPESGMVTVAFPSSLGSWLMPELAAGFLKKHPDVQLDLSARQDETIPATGTGSEVDLELTTLRPPSRAHHWRGLMREPIRLLLADGHPLAAAPGPIPIAQLGGERLIAMRPTSQLRTVTDGLLARRGVEAEVALVADDLPTLYGYVAAGLGVALGPGRSVAGVSLQVLAEDDAFREIGLSWAAGRRLLPSAELFRDHILQLATSRRLPRTPAATD</sequence>
<accession>A0ABX7Y744</accession>
<proteinExistence type="inferred from homology"/>
<comment type="similarity">
    <text evidence="1">Belongs to the LysR transcriptional regulatory family.</text>
</comment>
<dbReference type="SUPFAM" id="SSF46785">
    <property type="entry name" value="Winged helix' DNA-binding domain"/>
    <property type="match status" value="1"/>
</dbReference>
<dbReference type="InterPro" id="IPR036390">
    <property type="entry name" value="WH_DNA-bd_sf"/>
</dbReference>
<evidence type="ECO:0000256" key="2">
    <source>
        <dbReference type="ARBA" id="ARBA00023015"/>
    </source>
</evidence>
<evidence type="ECO:0000259" key="5">
    <source>
        <dbReference type="PROSITE" id="PS50931"/>
    </source>
</evidence>
<dbReference type="Gene3D" id="1.10.10.10">
    <property type="entry name" value="Winged helix-like DNA-binding domain superfamily/Winged helix DNA-binding domain"/>
    <property type="match status" value="1"/>
</dbReference>
<keyword evidence="4" id="KW-0804">Transcription</keyword>
<evidence type="ECO:0000313" key="6">
    <source>
        <dbReference type="EMBL" id="QUC08688.1"/>
    </source>
</evidence>
<dbReference type="Pfam" id="PF00126">
    <property type="entry name" value="HTH_1"/>
    <property type="match status" value="1"/>
</dbReference>
<evidence type="ECO:0000256" key="1">
    <source>
        <dbReference type="ARBA" id="ARBA00009437"/>
    </source>
</evidence>
<dbReference type="SUPFAM" id="SSF53850">
    <property type="entry name" value="Periplasmic binding protein-like II"/>
    <property type="match status" value="1"/>
</dbReference>
<dbReference type="EMBL" id="CP072384">
    <property type="protein sequence ID" value="QUC08688.1"/>
    <property type="molecule type" value="Genomic_DNA"/>
</dbReference>
<protein>
    <submittedName>
        <fullName evidence="6">LysR family transcriptional regulator</fullName>
    </submittedName>
</protein>
<dbReference type="Gene3D" id="3.40.190.290">
    <property type="match status" value="1"/>
</dbReference>
<dbReference type="InterPro" id="IPR005119">
    <property type="entry name" value="LysR_subst-bd"/>
</dbReference>
<evidence type="ECO:0000256" key="3">
    <source>
        <dbReference type="ARBA" id="ARBA00023125"/>
    </source>
</evidence>
<dbReference type="PANTHER" id="PTHR30346">
    <property type="entry name" value="TRANSCRIPTIONAL DUAL REGULATOR HCAR-RELATED"/>
    <property type="match status" value="1"/>
</dbReference>
<keyword evidence="3" id="KW-0238">DNA-binding</keyword>
<keyword evidence="2" id="KW-0805">Transcription regulation</keyword>
<dbReference type="PANTHER" id="PTHR30346:SF28">
    <property type="entry name" value="HTH-TYPE TRANSCRIPTIONAL REGULATOR CYNR"/>
    <property type="match status" value="1"/>
</dbReference>
<dbReference type="PROSITE" id="PS50931">
    <property type="entry name" value="HTH_LYSR"/>
    <property type="match status" value="1"/>
</dbReference>